<accession>A0AAV2SMT8</accession>
<dbReference type="AlphaFoldDB" id="A0AAV2SMT8"/>
<proteinExistence type="predicted"/>
<keyword evidence="2" id="KW-1185">Reference proteome</keyword>
<evidence type="ECO:0000313" key="2">
    <source>
        <dbReference type="Proteomes" id="UP001497623"/>
    </source>
</evidence>
<organism evidence="1 2">
    <name type="scientific">Meganyctiphanes norvegica</name>
    <name type="common">Northern krill</name>
    <name type="synonym">Thysanopoda norvegica</name>
    <dbReference type="NCBI Taxonomy" id="48144"/>
    <lineage>
        <taxon>Eukaryota</taxon>
        <taxon>Metazoa</taxon>
        <taxon>Ecdysozoa</taxon>
        <taxon>Arthropoda</taxon>
        <taxon>Crustacea</taxon>
        <taxon>Multicrustacea</taxon>
        <taxon>Malacostraca</taxon>
        <taxon>Eumalacostraca</taxon>
        <taxon>Eucarida</taxon>
        <taxon>Euphausiacea</taxon>
        <taxon>Euphausiidae</taxon>
        <taxon>Meganyctiphanes</taxon>
    </lineage>
</organism>
<name>A0AAV2SMT8_MEGNR</name>
<dbReference type="EMBL" id="CAXKWB010084574">
    <property type="protein sequence ID" value="CAL4209100.1"/>
    <property type="molecule type" value="Genomic_DNA"/>
</dbReference>
<sequence>MNSIDRVYHLKYYEDNNYNINVETCFRQDIGGQKVFTEMIASYNENDNDEFQGDGVVYMTKYPNIFLNNSSSAKERKEEMRSALASDGYRVSPEETHEYMEGNTSYGNTVQHLQFLAHDAIYNNRNELNYFKKMLPRQLSESVDGFIQVKNGRI</sequence>
<protein>
    <submittedName>
        <fullName evidence="1">Uncharacterized protein</fullName>
    </submittedName>
</protein>
<comment type="caution">
    <text evidence="1">The sequence shown here is derived from an EMBL/GenBank/DDBJ whole genome shotgun (WGS) entry which is preliminary data.</text>
</comment>
<reference evidence="1 2" key="1">
    <citation type="submission" date="2024-05" db="EMBL/GenBank/DDBJ databases">
        <authorList>
            <person name="Wallberg A."/>
        </authorList>
    </citation>
    <scope>NUCLEOTIDE SEQUENCE [LARGE SCALE GENOMIC DNA]</scope>
</reference>
<evidence type="ECO:0000313" key="1">
    <source>
        <dbReference type="EMBL" id="CAL4209100.1"/>
    </source>
</evidence>
<gene>
    <name evidence="1" type="ORF">MNOR_LOCUS38216</name>
</gene>
<dbReference type="Proteomes" id="UP001497623">
    <property type="component" value="Unassembled WGS sequence"/>
</dbReference>